<dbReference type="KEGG" id="agy:ATC03_19475"/>
<gene>
    <name evidence="1" type="ORF">ATC03_19475</name>
</gene>
<dbReference type="AlphaFoldDB" id="A0A191WJQ2"/>
<evidence type="ECO:0000313" key="1">
    <source>
        <dbReference type="EMBL" id="ANJ28555.1"/>
    </source>
</evidence>
<evidence type="ECO:0000313" key="2">
    <source>
        <dbReference type="Proteomes" id="UP000078437"/>
    </source>
</evidence>
<name>A0A191WJQ2_9MICO</name>
<dbReference type="STRING" id="453304.ATC03_19475"/>
<reference evidence="1 2" key="1">
    <citation type="journal article" date="2016" name="Int. J. Syst. Evol. Microbiol.">
        <title>Agromyces aureus sp. nov., isolated from the rhizosphere of Salix caprea L. grown in a heavy-metal-contaminated soil.</title>
        <authorList>
            <person name="Corretto E."/>
            <person name="Antonielli L."/>
            <person name="Sessitsch A."/>
            <person name="Compant S."/>
            <person name="Gorfer M."/>
            <person name="Kuffner M."/>
            <person name="Brader G."/>
        </authorList>
    </citation>
    <scope>NUCLEOTIDE SEQUENCE [LARGE SCALE GENOMIC DNA]</scope>
    <source>
        <strain evidence="1 2">AR33</strain>
    </source>
</reference>
<keyword evidence="2" id="KW-1185">Reference proteome</keyword>
<organism evidence="1 2">
    <name type="scientific">Agromyces aureus</name>
    <dbReference type="NCBI Taxonomy" id="453304"/>
    <lineage>
        <taxon>Bacteria</taxon>
        <taxon>Bacillati</taxon>
        <taxon>Actinomycetota</taxon>
        <taxon>Actinomycetes</taxon>
        <taxon>Micrococcales</taxon>
        <taxon>Microbacteriaceae</taxon>
        <taxon>Agromyces</taxon>
    </lineage>
</organism>
<protein>
    <submittedName>
        <fullName evidence="1">Uncharacterized protein</fullName>
    </submittedName>
</protein>
<dbReference type="OrthoDB" id="9874442at2"/>
<sequence>MRIDLERIDIHAADHYGRKRSVEVDERMLLSELVATVCGPFLPELGWATWTIRAERSGTYVDIAQTGAAGEPAHLLIADASLIEVTNGAPELRIFCLLTED</sequence>
<dbReference type="RefSeq" id="WP_067880883.1">
    <property type="nucleotide sequence ID" value="NZ_CP013979.1"/>
</dbReference>
<proteinExistence type="predicted"/>
<dbReference type="Proteomes" id="UP000078437">
    <property type="component" value="Chromosome"/>
</dbReference>
<reference evidence="2" key="2">
    <citation type="submission" date="2016-01" db="EMBL/GenBank/DDBJ databases">
        <title>Complete genome sequence of Agromyces aureus AR33T and comparison with related organisms.</title>
        <authorList>
            <person name="Corretto E."/>
            <person name="Antonielli L."/>
            <person name="Sessitsch A."/>
            <person name="Brader G."/>
        </authorList>
    </citation>
    <scope>NUCLEOTIDE SEQUENCE [LARGE SCALE GENOMIC DNA]</scope>
    <source>
        <strain evidence="2">AR33</strain>
    </source>
</reference>
<accession>A0A191WJQ2</accession>
<dbReference type="EMBL" id="CP013979">
    <property type="protein sequence ID" value="ANJ28555.1"/>
    <property type="molecule type" value="Genomic_DNA"/>
</dbReference>